<organism evidence="9 10">
    <name type="scientific">Mycolicibacterium agri</name>
    <name type="common">Mycobacterium agri</name>
    <dbReference type="NCBI Taxonomy" id="36811"/>
    <lineage>
        <taxon>Bacteria</taxon>
        <taxon>Bacillati</taxon>
        <taxon>Actinomycetota</taxon>
        <taxon>Actinomycetes</taxon>
        <taxon>Mycobacteriales</taxon>
        <taxon>Mycobacteriaceae</taxon>
        <taxon>Mycolicibacterium</taxon>
    </lineage>
</organism>
<dbReference type="PANTHER" id="PTHR43133">
    <property type="entry name" value="RNA POLYMERASE ECF-TYPE SIGMA FACTO"/>
    <property type="match status" value="1"/>
</dbReference>
<sequence length="197" mass="22174">MTSHPGHGRQPCDTELARRFVDSALPLMSQLHSRARQLTRNAVDAEDLVQETVLRAYIGFNSFADGTNMRAWLFRIMTNTYINGLRREQHRPSEYLTDHFTDQQLGARDRGQRSAELDALDALPNTELADALAALPEQFRLAIYYHHVEGLRCREIAEIMACCEGTVVSRLNRGRSRLRKLLQSAQPSAGVKGPLTG</sequence>
<dbReference type="Pfam" id="PF04542">
    <property type="entry name" value="Sigma70_r2"/>
    <property type="match status" value="1"/>
</dbReference>
<proteinExistence type="inferred from homology"/>
<dbReference type="InterPro" id="IPR013324">
    <property type="entry name" value="RNA_pol_sigma_r3/r4-like"/>
</dbReference>
<dbReference type="GO" id="GO:0006352">
    <property type="term" value="P:DNA-templated transcription initiation"/>
    <property type="evidence" value="ECO:0007669"/>
    <property type="project" value="InterPro"/>
</dbReference>
<keyword evidence="4 6" id="KW-0238">DNA-binding</keyword>
<dbReference type="SUPFAM" id="SSF88946">
    <property type="entry name" value="Sigma2 domain of RNA polymerase sigma factors"/>
    <property type="match status" value="1"/>
</dbReference>
<dbReference type="NCBIfam" id="TIGR02937">
    <property type="entry name" value="sigma70-ECF"/>
    <property type="match status" value="1"/>
</dbReference>
<dbReference type="GO" id="GO:0016987">
    <property type="term" value="F:sigma factor activity"/>
    <property type="evidence" value="ECO:0007669"/>
    <property type="project" value="UniProtKB-KW"/>
</dbReference>
<evidence type="ECO:0000256" key="5">
    <source>
        <dbReference type="ARBA" id="ARBA00023163"/>
    </source>
</evidence>
<evidence type="ECO:0000256" key="6">
    <source>
        <dbReference type="RuleBase" id="RU000716"/>
    </source>
</evidence>
<accession>A0A2A7N185</accession>
<evidence type="ECO:0000259" key="7">
    <source>
        <dbReference type="Pfam" id="PF04542"/>
    </source>
</evidence>
<evidence type="ECO:0000259" key="8">
    <source>
        <dbReference type="Pfam" id="PF08281"/>
    </source>
</evidence>
<dbReference type="InterPro" id="IPR039425">
    <property type="entry name" value="RNA_pol_sigma-70-like"/>
</dbReference>
<dbReference type="InterPro" id="IPR013249">
    <property type="entry name" value="RNA_pol_sigma70_r4_t2"/>
</dbReference>
<dbReference type="InterPro" id="IPR014284">
    <property type="entry name" value="RNA_pol_sigma-70_dom"/>
</dbReference>
<feature type="domain" description="RNA polymerase sigma factor 70 region 4 type 2" evidence="8">
    <location>
        <begin position="127"/>
        <end position="178"/>
    </location>
</feature>
<dbReference type="InterPro" id="IPR000838">
    <property type="entry name" value="RNA_pol_sigma70_ECF_CS"/>
</dbReference>
<protein>
    <recommendedName>
        <fullName evidence="6">RNA polymerase sigma factor</fullName>
    </recommendedName>
</protein>
<dbReference type="InterPro" id="IPR013325">
    <property type="entry name" value="RNA_pol_sigma_r2"/>
</dbReference>
<dbReference type="GO" id="GO:0006950">
    <property type="term" value="P:response to stress"/>
    <property type="evidence" value="ECO:0007669"/>
    <property type="project" value="UniProtKB-ARBA"/>
</dbReference>
<dbReference type="Proteomes" id="UP000220914">
    <property type="component" value="Unassembled WGS sequence"/>
</dbReference>
<feature type="domain" description="RNA polymerase sigma-70 region 2" evidence="7">
    <location>
        <begin position="29"/>
        <end position="90"/>
    </location>
</feature>
<dbReference type="PROSITE" id="PS01063">
    <property type="entry name" value="SIGMA70_ECF"/>
    <property type="match status" value="1"/>
</dbReference>
<evidence type="ECO:0000256" key="2">
    <source>
        <dbReference type="ARBA" id="ARBA00023015"/>
    </source>
</evidence>
<dbReference type="PANTHER" id="PTHR43133:SF59">
    <property type="entry name" value="ECF RNA POLYMERASE SIGMA FACTOR SIGR"/>
    <property type="match status" value="1"/>
</dbReference>
<dbReference type="Gene3D" id="1.10.1740.10">
    <property type="match status" value="1"/>
</dbReference>
<gene>
    <name evidence="9" type="ORF">CQY20_15160</name>
</gene>
<dbReference type="OrthoDB" id="4714564at2"/>
<dbReference type="Gene3D" id="1.10.10.10">
    <property type="entry name" value="Winged helix-like DNA-binding domain superfamily/Winged helix DNA-binding domain"/>
    <property type="match status" value="1"/>
</dbReference>
<keyword evidence="3 6" id="KW-0731">Sigma factor</keyword>
<evidence type="ECO:0000313" key="10">
    <source>
        <dbReference type="Proteomes" id="UP000220914"/>
    </source>
</evidence>
<name>A0A2A7N185_MYCAG</name>
<dbReference type="GO" id="GO:0003677">
    <property type="term" value="F:DNA binding"/>
    <property type="evidence" value="ECO:0007669"/>
    <property type="project" value="UniProtKB-KW"/>
</dbReference>
<evidence type="ECO:0000256" key="4">
    <source>
        <dbReference type="ARBA" id="ARBA00023125"/>
    </source>
</evidence>
<dbReference type="AlphaFoldDB" id="A0A2A7N185"/>
<dbReference type="SUPFAM" id="SSF88659">
    <property type="entry name" value="Sigma3 and sigma4 domains of RNA polymerase sigma factors"/>
    <property type="match status" value="1"/>
</dbReference>
<keyword evidence="10" id="KW-1185">Reference proteome</keyword>
<dbReference type="EMBL" id="PDCP01000024">
    <property type="protein sequence ID" value="PEG37792.1"/>
    <property type="molecule type" value="Genomic_DNA"/>
</dbReference>
<evidence type="ECO:0000313" key="9">
    <source>
        <dbReference type="EMBL" id="PEG37792.1"/>
    </source>
</evidence>
<comment type="similarity">
    <text evidence="1 6">Belongs to the sigma-70 factor family. ECF subfamily.</text>
</comment>
<dbReference type="InterPro" id="IPR036388">
    <property type="entry name" value="WH-like_DNA-bd_sf"/>
</dbReference>
<reference evidence="9 10" key="1">
    <citation type="submission" date="2017-10" db="EMBL/GenBank/DDBJ databases">
        <title>The new phylogeny of genus Mycobacterium.</title>
        <authorList>
            <person name="Tortoli E."/>
            <person name="Trovato A."/>
            <person name="Cirillo D.M."/>
        </authorList>
    </citation>
    <scope>NUCLEOTIDE SEQUENCE [LARGE SCALE GENOMIC DNA]</scope>
    <source>
        <strain evidence="9 10">CCUG37673</strain>
    </source>
</reference>
<dbReference type="Pfam" id="PF08281">
    <property type="entry name" value="Sigma70_r4_2"/>
    <property type="match status" value="1"/>
</dbReference>
<keyword evidence="2 6" id="KW-0805">Transcription regulation</keyword>
<evidence type="ECO:0000256" key="1">
    <source>
        <dbReference type="ARBA" id="ARBA00010641"/>
    </source>
</evidence>
<dbReference type="CDD" id="cd06171">
    <property type="entry name" value="Sigma70_r4"/>
    <property type="match status" value="1"/>
</dbReference>
<evidence type="ECO:0000256" key="3">
    <source>
        <dbReference type="ARBA" id="ARBA00023082"/>
    </source>
</evidence>
<dbReference type="InterPro" id="IPR007627">
    <property type="entry name" value="RNA_pol_sigma70_r2"/>
</dbReference>
<keyword evidence="5 6" id="KW-0804">Transcription</keyword>
<comment type="caution">
    <text evidence="9">The sequence shown here is derived from an EMBL/GenBank/DDBJ whole genome shotgun (WGS) entry which is preliminary data.</text>
</comment>